<proteinExistence type="predicted"/>
<protein>
    <submittedName>
        <fullName evidence="1">Uncharacterized protein</fullName>
    </submittedName>
</protein>
<sequence>MIKIEETETYGWEAAIRGMRNPMNSWDKSDSAFGRNLAIPYAQNNPSIWFNKYGVEMYIGDNDLDLMHRLCVAGTDHRKFMRMIVVYCDITAPLYWWKEFDTYKVGTVANSCSTMHKIHAKEFTIDDFSYEHLVEEANDCEIGVYWGTDGVSEIEPKDLLELTIEGLNKYRNAYLETKDKKYWWQMIQLLPSSYNQKRTVMMNYEVLNNIYTSRRTHKLNEWRDFCDWAKTLPHSKLITKQSDITDDFWEITRSCFEPTDEPIARAILTGEQMPEAKVVYKDALSEK</sequence>
<accession>A0A8S5LUX1</accession>
<name>A0A8S5LUX1_9CAUD</name>
<organism evidence="1">
    <name type="scientific">Siphoviridae sp. ctMsr1</name>
    <dbReference type="NCBI Taxonomy" id="2826264"/>
    <lineage>
        <taxon>Viruses</taxon>
        <taxon>Duplodnaviria</taxon>
        <taxon>Heunggongvirae</taxon>
        <taxon>Uroviricota</taxon>
        <taxon>Caudoviricetes</taxon>
    </lineage>
</organism>
<evidence type="ECO:0000313" key="1">
    <source>
        <dbReference type="EMBL" id="DAD73788.1"/>
    </source>
</evidence>
<dbReference type="EMBL" id="BK014744">
    <property type="protein sequence ID" value="DAD73788.1"/>
    <property type="molecule type" value="Genomic_DNA"/>
</dbReference>
<reference evidence="1" key="1">
    <citation type="journal article" date="2021" name="Proc. Natl. Acad. Sci. U.S.A.">
        <title>A Catalog of Tens of Thousands of Viruses from Human Metagenomes Reveals Hidden Associations with Chronic Diseases.</title>
        <authorList>
            <person name="Tisza M.J."/>
            <person name="Buck C.B."/>
        </authorList>
    </citation>
    <scope>NUCLEOTIDE SEQUENCE</scope>
    <source>
        <strain evidence="1">CtMsr1</strain>
    </source>
</reference>